<sequence>MTKHSLFLSLLIGSVTQAVGQTVIQGNTLFLDLQTRKSSTKEVKAQLGHRYRAEKTVSVGTALTTDGTCIATKTVTGISLRYPARGLTCYINTNTTKRRMGLALIAFDSTANVSSAKGIQPGKHRFSDVLAQYGPIDFEKKDNSLPAAREMSNEEGQWFTVLVFPTIRFISSGRKQSGENLLLRPVTGIWLENQY</sequence>
<dbReference type="EMBL" id="NIRR01000071">
    <property type="protein sequence ID" value="OWP61407.1"/>
    <property type="molecule type" value="Genomic_DNA"/>
</dbReference>
<name>A0A246FIF6_9BACT</name>
<gene>
    <name evidence="1" type="ORF">CDA63_19635</name>
</gene>
<dbReference type="OrthoDB" id="886022at2"/>
<dbReference type="Proteomes" id="UP000197277">
    <property type="component" value="Unassembled WGS sequence"/>
</dbReference>
<evidence type="ECO:0000313" key="1">
    <source>
        <dbReference type="EMBL" id="OWP61407.1"/>
    </source>
</evidence>
<accession>A0A246FIF6</accession>
<reference evidence="1 2" key="1">
    <citation type="submission" date="2017-06" db="EMBL/GenBank/DDBJ databases">
        <title>Hymenobacter amundsenii sp. nov. isolated from regoliths in Antarctica.</title>
        <authorList>
            <person name="Sedlacek I."/>
            <person name="Kralova S."/>
            <person name="Pantucek R."/>
            <person name="Svec P."/>
            <person name="Holochova P."/>
            <person name="Stankova E."/>
            <person name="Vrbovska V."/>
            <person name="Busse H.-J."/>
        </authorList>
    </citation>
    <scope>NUCLEOTIDE SEQUENCE [LARGE SCALE GENOMIC DNA]</scope>
    <source>
        <strain evidence="1 2">CCM 8682</strain>
    </source>
</reference>
<dbReference type="AlphaFoldDB" id="A0A246FIF6"/>
<comment type="caution">
    <text evidence="1">The sequence shown here is derived from an EMBL/GenBank/DDBJ whole genome shotgun (WGS) entry which is preliminary data.</text>
</comment>
<organism evidence="1 2">
    <name type="scientific">Hymenobacter amundsenii</name>
    <dbReference type="NCBI Taxonomy" id="2006685"/>
    <lineage>
        <taxon>Bacteria</taxon>
        <taxon>Pseudomonadati</taxon>
        <taxon>Bacteroidota</taxon>
        <taxon>Cytophagia</taxon>
        <taxon>Cytophagales</taxon>
        <taxon>Hymenobacteraceae</taxon>
        <taxon>Hymenobacter</taxon>
    </lineage>
</organism>
<keyword evidence="2" id="KW-1185">Reference proteome</keyword>
<evidence type="ECO:0000313" key="2">
    <source>
        <dbReference type="Proteomes" id="UP000197277"/>
    </source>
</evidence>
<protein>
    <submittedName>
        <fullName evidence="1">Uncharacterized protein</fullName>
    </submittedName>
</protein>
<proteinExistence type="predicted"/>
<dbReference type="RefSeq" id="WP_126546978.1">
    <property type="nucleotide sequence ID" value="NZ_NIRR01000071.1"/>
</dbReference>